<dbReference type="Proteomes" id="UP001595973">
    <property type="component" value="Unassembled WGS sequence"/>
</dbReference>
<proteinExistence type="predicted"/>
<comment type="caution">
    <text evidence="1">The sequence shown here is derived from an EMBL/GenBank/DDBJ whole genome shotgun (WGS) entry which is preliminary data.</text>
</comment>
<gene>
    <name evidence="1" type="ORF">ACFO5X_10025</name>
</gene>
<dbReference type="RefSeq" id="WP_380717255.1">
    <property type="nucleotide sequence ID" value="NZ_JBHSGI010000005.1"/>
</dbReference>
<keyword evidence="2" id="KW-1185">Reference proteome</keyword>
<evidence type="ECO:0000313" key="1">
    <source>
        <dbReference type="EMBL" id="MFC4668893.1"/>
    </source>
</evidence>
<organism evidence="1 2">
    <name type="scientific">Seohaeicola nanhaiensis</name>
    <dbReference type="NCBI Taxonomy" id="1387282"/>
    <lineage>
        <taxon>Bacteria</taxon>
        <taxon>Pseudomonadati</taxon>
        <taxon>Pseudomonadota</taxon>
        <taxon>Alphaproteobacteria</taxon>
        <taxon>Rhodobacterales</taxon>
        <taxon>Roseobacteraceae</taxon>
        <taxon>Seohaeicola</taxon>
    </lineage>
</organism>
<sequence>MPELLAPGMSLSWQKLAPGKLVLAESAGYQLAPGRIGRSCPATWLERVLGTAVTGRNLRTAQAISALLD</sequence>
<name>A0ABV9KG03_9RHOB</name>
<dbReference type="EMBL" id="JBHSGI010000005">
    <property type="protein sequence ID" value="MFC4668893.1"/>
    <property type="molecule type" value="Genomic_DNA"/>
</dbReference>
<reference evidence="2" key="1">
    <citation type="journal article" date="2019" name="Int. J. Syst. Evol. Microbiol.">
        <title>The Global Catalogue of Microorganisms (GCM) 10K type strain sequencing project: providing services to taxonomists for standard genome sequencing and annotation.</title>
        <authorList>
            <consortium name="The Broad Institute Genomics Platform"/>
            <consortium name="The Broad Institute Genome Sequencing Center for Infectious Disease"/>
            <person name="Wu L."/>
            <person name="Ma J."/>
        </authorList>
    </citation>
    <scope>NUCLEOTIDE SEQUENCE [LARGE SCALE GENOMIC DNA]</scope>
    <source>
        <strain evidence="2">CGMCC 4.7283</strain>
    </source>
</reference>
<accession>A0ABV9KG03</accession>
<evidence type="ECO:0000313" key="2">
    <source>
        <dbReference type="Proteomes" id="UP001595973"/>
    </source>
</evidence>
<protein>
    <submittedName>
        <fullName evidence="1">Uncharacterized protein</fullName>
    </submittedName>
</protein>